<dbReference type="AlphaFoldDB" id="A0AAJ2JCY5"/>
<proteinExistence type="predicted"/>
<feature type="domain" description="DUF6708" evidence="2">
    <location>
        <begin position="116"/>
        <end position="292"/>
    </location>
</feature>
<accession>A0AAJ2JCY5</accession>
<feature type="transmembrane region" description="Helical" evidence="1">
    <location>
        <begin position="98"/>
        <end position="120"/>
    </location>
</feature>
<keyword evidence="1" id="KW-0812">Transmembrane</keyword>
<dbReference type="EMBL" id="JAVSKO010000005">
    <property type="protein sequence ID" value="MDT3469099.1"/>
    <property type="molecule type" value="Genomic_DNA"/>
</dbReference>
<gene>
    <name evidence="3" type="ORF">ROV92_14035</name>
</gene>
<sequence>MSQFAGWLAQRYRNNRPLSQYEEGADVRQFDSSAFTPINKGVIGLDADSMEYVDRHFLYRGWALMGGSVFVVLGAIFIIAMLHAAISTENKAQSLDAIYAAVGVSTLALAFVGFVFWMLILRDIFRYQYYPIRFDRTTHQVHVFTGGRNKVISAAWSDVRFIIGRDKPAGPGEDYTYDLRGLVMRGDQVVHTFAVGSDCGSNPAVVLAHWEMIRRFMEQGRSALPFPPLQLYTSVVPSFRNAFIIHVSSAGAGLMWIALPLTLPWALFRFLAMKLCRKPVWPAAVTRRGTSEPSGTPPLRAPAVYGRVDHAGGRADQMERFWKESIAAAKARNDEVRQQLKERAAEGR</sequence>
<reference evidence="3" key="1">
    <citation type="submission" date="2023-07" db="EMBL/GenBank/DDBJ databases">
        <title>Comparative genomics of clinical Stenotrophomonas maltophilia isolates reveals regions of diversity which correlate with colonization and persistence in vivo.</title>
        <authorList>
            <person name="Mcdaniel M.S."/>
            <person name="Swords W.E."/>
            <person name="Sumpter N.A."/>
            <person name="Lindgren N.R."/>
            <person name="Billiot C.E."/>
        </authorList>
    </citation>
    <scope>NUCLEOTIDE SEQUENCE</scope>
    <source>
        <strain evidence="3">Ism4</strain>
    </source>
</reference>
<feature type="transmembrane region" description="Helical" evidence="1">
    <location>
        <begin position="62"/>
        <end position="86"/>
    </location>
</feature>
<evidence type="ECO:0000259" key="2">
    <source>
        <dbReference type="Pfam" id="PF20455"/>
    </source>
</evidence>
<dbReference type="Proteomes" id="UP001251948">
    <property type="component" value="Unassembled WGS sequence"/>
</dbReference>
<keyword evidence="1" id="KW-0472">Membrane</keyword>
<evidence type="ECO:0000256" key="1">
    <source>
        <dbReference type="SAM" id="Phobius"/>
    </source>
</evidence>
<dbReference type="InterPro" id="IPR046554">
    <property type="entry name" value="DUF6708"/>
</dbReference>
<evidence type="ECO:0000313" key="3">
    <source>
        <dbReference type="EMBL" id="MDT3469099.1"/>
    </source>
</evidence>
<evidence type="ECO:0000313" key="4">
    <source>
        <dbReference type="Proteomes" id="UP001251948"/>
    </source>
</evidence>
<organism evidence="3 4">
    <name type="scientific">Stenotrophomonas maltophilia</name>
    <name type="common">Pseudomonas maltophilia</name>
    <name type="synonym">Xanthomonas maltophilia</name>
    <dbReference type="NCBI Taxonomy" id="40324"/>
    <lineage>
        <taxon>Bacteria</taxon>
        <taxon>Pseudomonadati</taxon>
        <taxon>Pseudomonadota</taxon>
        <taxon>Gammaproteobacteria</taxon>
        <taxon>Lysobacterales</taxon>
        <taxon>Lysobacteraceae</taxon>
        <taxon>Stenotrophomonas</taxon>
        <taxon>Stenotrophomonas maltophilia group</taxon>
    </lineage>
</organism>
<comment type="caution">
    <text evidence="3">The sequence shown here is derived from an EMBL/GenBank/DDBJ whole genome shotgun (WGS) entry which is preliminary data.</text>
</comment>
<name>A0AAJ2JCY5_STEMA</name>
<protein>
    <recommendedName>
        <fullName evidence="2">DUF6708 domain-containing protein</fullName>
    </recommendedName>
</protein>
<keyword evidence="1" id="KW-1133">Transmembrane helix</keyword>
<feature type="transmembrane region" description="Helical" evidence="1">
    <location>
        <begin position="243"/>
        <end position="268"/>
    </location>
</feature>
<dbReference type="Pfam" id="PF20455">
    <property type="entry name" value="DUF6708"/>
    <property type="match status" value="1"/>
</dbReference>
<dbReference type="RefSeq" id="WP_308307875.1">
    <property type="nucleotide sequence ID" value="NZ_JAVSKO010000005.1"/>
</dbReference>